<evidence type="ECO:0000313" key="2">
    <source>
        <dbReference type="Proteomes" id="UP000186940"/>
    </source>
</evidence>
<dbReference type="Proteomes" id="UP000186940">
    <property type="component" value="Unassembled WGS sequence"/>
</dbReference>
<dbReference type="EMBL" id="LYOS01000003">
    <property type="protein sequence ID" value="OFV67766.1"/>
    <property type="molecule type" value="Genomic_DNA"/>
</dbReference>
<organism evidence="1 2">
    <name type="scientific">Candidatus Syntropharchaeum caldarium</name>
    <dbReference type="NCBI Taxonomy" id="1838285"/>
    <lineage>
        <taxon>Archaea</taxon>
        <taxon>Methanobacteriati</taxon>
        <taxon>Methanobacteriota</taxon>
        <taxon>Stenosarchaea group</taxon>
        <taxon>Methanomicrobia</taxon>
        <taxon>Methanosarcinales</taxon>
        <taxon>ANME-2 cluster</taxon>
        <taxon>Candidatus Syntropharchaeum</taxon>
    </lineage>
</organism>
<dbReference type="STRING" id="1838285.SCAL_001141"/>
<name>A0A1F2PAV6_9EURY</name>
<protein>
    <submittedName>
        <fullName evidence="1">Uncharacterized protein</fullName>
    </submittedName>
</protein>
<evidence type="ECO:0000313" key="1">
    <source>
        <dbReference type="EMBL" id="OFV67766.1"/>
    </source>
</evidence>
<sequence>MIDRELVKEFLKEEMEYDEIELPEGISFDELADLFCKYVEDDFYEWLKDNYRSFFRNGWDWIKERLAGKER</sequence>
<keyword evidence="2" id="KW-1185">Reference proteome</keyword>
<proteinExistence type="predicted"/>
<gene>
    <name evidence="1" type="ORF">SCAL_001141</name>
</gene>
<comment type="caution">
    <text evidence="1">The sequence shown here is derived from an EMBL/GenBank/DDBJ whole genome shotgun (WGS) entry which is preliminary data.</text>
</comment>
<reference evidence="1" key="1">
    <citation type="submission" date="2016-05" db="EMBL/GenBank/DDBJ databases">
        <title>Microbial consortia oxidize butane by reversing methanogenesis.</title>
        <authorList>
            <person name="Laso-Perez R."/>
            <person name="Richter M."/>
            <person name="Wegener G."/>
            <person name="Musat F."/>
        </authorList>
    </citation>
    <scope>NUCLEOTIDE SEQUENCE [LARGE SCALE GENOMIC DNA]</scope>
    <source>
        <strain evidence="1">BOX2</strain>
    </source>
</reference>
<dbReference type="AlphaFoldDB" id="A0A1F2PAV6"/>
<accession>A0A1F2PAV6</accession>